<dbReference type="EMBL" id="CAJHJT010000012">
    <property type="protein sequence ID" value="CAD6999625.1"/>
    <property type="molecule type" value="Genomic_DNA"/>
</dbReference>
<name>A0A811UP59_CERCA</name>
<dbReference type="AlphaFoldDB" id="A0A811UP59"/>
<keyword evidence="2" id="KW-1185">Reference proteome</keyword>
<evidence type="ECO:0000313" key="2">
    <source>
        <dbReference type="Proteomes" id="UP000606786"/>
    </source>
</evidence>
<organism evidence="1 2">
    <name type="scientific">Ceratitis capitata</name>
    <name type="common">Mediterranean fruit fly</name>
    <name type="synonym">Tephritis capitata</name>
    <dbReference type="NCBI Taxonomy" id="7213"/>
    <lineage>
        <taxon>Eukaryota</taxon>
        <taxon>Metazoa</taxon>
        <taxon>Ecdysozoa</taxon>
        <taxon>Arthropoda</taxon>
        <taxon>Hexapoda</taxon>
        <taxon>Insecta</taxon>
        <taxon>Pterygota</taxon>
        <taxon>Neoptera</taxon>
        <taxon>Endopterygota</taxon>
        <taxon>Diptera</taxon>
        <taxon>Brachycera</taxon>
        <taxon>Muscomorpha</taxon>
        <taxon>Tephritoidea</taxon>
        <taxon>Tephritidae</taxon>
        <taxon>Ceratitis</taxon>
        <taxon>Ceratitis</taxon>
    </lineage>
</organism>
<sequence length="59" mass="6743">LIARVSHGYNYIAITRSYFEQISLAKMSTPWFRKESRTVVDHDLVASRPSRKEDVGTSA</sequence>
<comment type="caution">
    <text evidence="1">The sequence shown here is derived from an EMBL/GenBank/DDBJ whole genome shotgun (WGS) entry which is preliminary data.</text>
</comment>
<gene>
    <name evidence="1" type="ORF">CCAP1982_LOCUS8157</name>
</gene>
<feature type="non-terminal residue" evidence="1">
    <location>
        <position position="1"/>
    </location>
</feature>
<dbReference type="Proteomes" id="UP000606786">
    <property type="component" value="Unassembled WGS sequence"/>
</dbReference>
<reference evidence="1" key="1">
    <citation type="submission" date="2020-11" db="EMBL/GenBank/DDBJ databases">
        <authorList>
            <person name="Whitehead M."/>
        </authorList>
    </citation>
    <scope>NUCLEOTIDE SEQUENCE</scope>
    <source>
        <strain evidence="1">EGII</strain>
    </source>
</reference>
<protein>
    <submittedName>
        <fullName evidence="1">(Mediterranean fruit fly) hypothetical protein</fullName>
    </submittedName>
</protein>
<evidence type="ECO:0000313" key="1">
    <source>
        <dbReference type="EMBL" id="CAD6999625.1"/>
    </source>
</evidence>
<proteinExistence type="predicted"/>
<accession>A0A811UP59</accession>